<keyword evidence="2" id="KW-1133">Transmembrane helix</keyword>
<reference evidence="3 4" key="1">
    <citation type="submission" date="2024-01" db="EMBL/GenBank/DDBJ databases">
        <title>A draft genome for the cacao thread blight pathogen Marasmiellus scandens.</title>
        <authorList>
            <person name="Baruah I.K."/>
            <person name="Leung J."/>
            <person name="Bukari Y."/>
            <person name="Amoako-Attah I."/>
            <person name="Meinhardt L.W."/>
            <person name="Bailey B.A."/>
            <person name="Cohen S.P."/>
        </authorList>
    </citation>
    <scope>NUCLEOTIDE SEQUENCE [LARGE SCALE GENOMIC DNA]</scope>
    <source>
        <strain evidence="3 4">GH-19</strain>
    </source>
</reference>
<evidence type="ECO:0000313" key="4">
    <source>
        <dbReference type="Proteomes" id="UP001498398"/>
    </source>
</evidence>
<keyword evidence="2" id="KW-0812">Transmembrane</keyword>
<organism evidence="3 4">
    <name type="scientific">Marasmiellus scandens</name>
    <dbReference type="NCBI Taxonomy" id="2682957"/>
    <lineage>
        <taxon>Eukaryota</taxon>
        <taxon>Fungi</taxon>
        <taxon>Dikarya</taxon>
        <taxon>Basidiomycota</taxon>
        <taxon>Agaricomycotina</taxon>
        <taxon>Agaricomycetes</taxon>
        <taxon>Agaricomycetidae</taxon>
        <taxon>Agaricales</taxon>
        <taxon>Marasmiineae</taxon>
        <taxon>Omphalotaceae</taxon>
        <taxon>Marasmiellus</taxon>
    </lineage>
</organism>
<dbReference type="Proteomes" id="UP001498398">
    <property type="component" value="Unassembled WGS sequence"/>
</dbReference>
<dbReference type="EMBL" id="JBANRG010000018">
    <property type="protein sequence ID" value="KAK7458041.1"/>
    <property type="molecule type" value="Genomic_DNA"/>
</dbReference>
<evidence type="ECO:0000313" key="3">
    <source>
        <dbReference type="EMBL" id="KAK7458041.1"/>
    </source>
</evidence>
<feature type="region of interest" description="Disordered" evidence="1">
    <location>
        <begin position="249"/>
        <end position="270"/>
    </location>
</feature>
<keyword evidence="4" id="KW-1185">Reference proteome</keyword>
<feature type="compositionally biased region" description="Polar residues" evidence="1">
    <location>
        <begin position="45"/>
        <end position="56"/>
    </location>
</feature>
<feature type="compositionally biased region" description="Low complexity" evidence="1">
    <location>
        <begin position="166"/>
        <end position="180"/>
    </location>
</feature>
<accession>A0ABR1JF98</accession>
<proteinExistence type="predicted"/>
<feature type="compositionally biased region" description="Low complexity" evidence="1">
    <location>
        <begin position="14"/>
        <end position="28"/>
    </location>
</feature>
<feature type="transmembrane region" description="Helical" evidence="2">
    <location>
        <begin position="88"/>
        <end position="108"/>
    </location>
</feature>
<feature type="compositionally biased region" description="Basic and acidic residues" evidence="1">
    <location>
        <begin position="181"/>
        <end position="190"/>
    </location>
</feature>
<protein>
    <submittedName>
        <fullName evidence="3">Uncharacterized protein</fullName>
    </submittedName>
</protein>
<feature type="region of interest" description="Disordered" evidence="1">
    <location>
        <begin position="1"/>
        <end position="66"/>
    </location>
</feature>
<evidence type="ECO:0000256" key="1">
    <source>
        <dbReference type="SAM" id="MobiDB-lite"/>
    </source>
</evidence>
<gene>
    <name evidence="3" type="ORF">VKT23_009951</name>
</gene>
<evidence type="ECO:0000256" key="2">
    <source>
        <dbReference type="SAM" id="Phobius"/>
    </source>
</evidence>
<name>A0ABR1JF98_9AGAR</name>
<comment type="caution">
    <text evidence="3">The sequence shown here is derived from an EMBL/GenBank/DDBJ whole genome shotgun (WGS) entry which is preliminary data.</text>
</comment>
<feature type="region of interest" description="Disordered" evidence="1">
    <location>
        <begin position="166"/>
        <end position="229"/>
    </location>
</feature>
<feature type="compositionally biased region" description="Polar residues" evidence="1">
    <location>
        <begin position="1"/>
        <end position="13"/>
    </location>
</feature>
<sequence>MYRRQNQPLSLLASSGDLKTSSDSSTLGVGTSTSDRESPFPPATGDTSDASQSSKTRAIAPSVPVSSSVQTPMAAVDLTSHKVNLKSILIPIGTVIAISVIIVGFITFRRWTLRKQQQRLVDWDHNNSGSVPIPIESTNPESPPWTGYPAAERNRHVHPYNLKYDSSSPLPLSSPNLESSAETHEIRVDDSEVAAESLEQQPQPQDLLRVTNTIDDRRHPTNTMESGPGASILAMFDALQGHIQRLEARINSNIPRSEPANSDPPPMYHA</sequence>
<keyword evidence="2" id="KW-0472">Membrane</keyword>